<dbReference type="Gene3D" id="3.10.450.40">
    <property type="match status" value="1"/>
</dbReference>
<gene>
    <name evidence="2" type="ORF">AB1300_23150</name>
</gene>
<reference evidence="2 3" key="1">
    <citation type="submission" date="2024-07" db="EMBL/GenBank/DDBJ databases">
        <title>Characterization of a bacterium isolated from hydrolysated instant sea cucumber by whole-genome sequencing and metabolomics.</title>
        <authorList>
            <person name="Luo X."/>
            <person name="Zhang Z."/>
            <person name="Zheng Z."/>
            <person name="Zhang W."/>
            <person name="Ming T."/>
            <person name="Jiao L."/>
            <person name="Su X."/>
            <person name="Kong F."/>
            <person name="Xu J."/>
        </authorList>
    </citation>
    <scope>NUCLEOTIDE SEQUENCE [LARGE SCALE GENOMIC DNA]</scope>
    <source>
        <strain evidence="2 3">XL-2024</strain>
    </source>
</reference>
<sequence>MKKWLLIIGAIILLCSGTLWFVQYRFFHVEPLSKEQAIHHIETIYNGHVTKAKNQGNEYEMLFTRDGATYMVMLDATTQQTTDLKLKEVESKLPLTEEQIRHMVEKDYGDIESVVLADNIYTVRVEKEDQQRDLTLDAYTGDVLSKKDVQPVEQPEIVNVISKEQAMKIALQQLNGEVDSVDYKETEDGGFYLVEIETKNEEAVFQIHAISGKVMSVTWDEDH</sequence>
<protein>
    <submittedName>
        <fullName evidence="2">PepSY domain-containing protein</fullName>
    </submittedName>
</protein>
<organism evidence="2 3">
    <name type="scientific">Lysinibacillus xylanilyticus</name>
    <dbReference type="NCBI Taxonomy" id="582475"/>
    <lineage>
        <taxon>Bacteria</taxon>
        <taxon>Bacillati</taxon>
        <taxon>Bacillota</taxon>
        <taxon>Bacilli</taxon>
        <taxon>Bacillales</taxon>
        <taxon>Bacillaceae</taxon>
        <taxon>Lysinibacillus</taxon>
    </lineage>
</organism>
<dbReference type="InterPro" id="IPR025711">
    <property type="entry name" value="PepSY"/>
</dbReference>
<feature type="domain" description="PepSY" evidence="1">
    <location>
        <begin position="95"/>
        <end position="146"/>
    </location>
</feature>
<accession>A0ABV3W4E2</accession>
<dbReference type="Proteomes" id="UP001558534">
    <property type="component" value="Unassembled WGS sequence"/>
</dbReference>
<dbReference type="EMBL" id="JBFRHK010000022">
    <property type="protein sequence ID" value="MEX3747982.1"/>
    <property type="molecule type" value="Genomic_DNA"/>
</dbReference>
<name>A0ABV3W4E2_9BACI</name>
<comment type="caution">
    <text evidence="2">The sequence shown here is derived from an EMBL/GenBank/DDBJ whole genome shotgun (WGS) entry which is preliminary data.</text>
</comment>
<dbReference type="RefSeq" id="WP_368638420.1">
    <property type="nucleotide sequence ID" value="NZ_JBFRHK010000022.1"/>
</dbReference>
<evidence type="ECO:0000259" key="1">
    <source>
        <dbReference type="Pfam" id="PF03413"/>
    </source>
</evidence>
<keyword evidence="3" id="KW-1185">Reference proteome</keyword>
<evidence type="ECO:0000313" key="3">
    <source>
        <dbReference type="Proteomes" id="UP001558534"/>
    </source>
</evidence>
<evidence type="ECO:0000313" key="2">
    <source>
        <dbReference type="EMBL" id="MEX3747982.1"/>
    </source>
</evidence>
<feature type="domain" description="PepSY" evidence="1">
    <location>
        <begin position="161"/>
        <end position="217"/>
    </location>
</feature>
<proteinExistence type="predicted"/>
<dbReference type="Pfam" id="PF03413">
    <property type="entry name" value="PepSY"/>
    <property type="match status" value="2"/>
</dbReference>